<protein>
    <submittedName>
        <fullName evidence="3">Uncharacterized protein</fullName>
    </submittedName>
</protein>
<feature type="region of interest" description="Disordered" evidence="1">
    <location>
        <begin position="1"/>
        <end position="39"/>
    </location>
</feature>
<dbReference type="EMBL" id="LR900761">
    <property type="protein sequence ID" value="CAD7246804.1"/>
    <property type="molecule type" value="Genomic_DNA"/>
</dbReference>
<dbReference type="AlphaFoldDB" id="A0A7R9A3G5"/>
<keyword evidence="2" id="KW-0472">Membrane</keyword>
<evidence type="ECO:0000256" key="1">
    <source>
        <dbReference type="SAM" id="MobiDB-lite"/>
    </source>
</evidence>
<feature type="compositionally biased region" description="Basic and acidic residues" evidence="1">
    <location>
        <begin position="20"/>
        <end position="32"/>
    </location>
</feature>
<sequence length="196" mass="21260">MMMEEDRRSRGSLRPAGASAREKEERRSKEEIESQGMDTEVMDTEAMDTEAMDTEAMAMAIVTGTVTAILSQEPASASHPIPRAKIEASFSSAVNIGATDVGGSSVRDSCAAGSAVDISMISSCGRIMKLVLVVTLFMALVALISADPWADPTAEAHRRWFRGHRGYVHRGYGHRGYGHRGYGYRGYGYGHRGHFG</sequence>
<accession>A0A7R9A3G5</accession>
<reference evidence="3" key="1">
    <citation type="submission" date="2020-11" db="EMBL/GenBank/DDBJ databases">
        <authorList>
            <person name="Tran Van P."/>
        </authorList>
    </citation>
    <scope>NUCLEOTIDE SEQUENCE</scope>
</reference>
<dbReference type="EMBL" id="CAJPEV010001244">
    <property type="protein sequence ID" value="CAG0891581.1"/>
    <property type="molecule type" value="Genomic_DNA"/>
</dbReference>
<dbReference type="Proteomes" id="UP000677054">
    <property type="component" value="Unassembled WGS sequence"/>
</dbReference>
<evidence type="ECO:0000256" key="2">
    <source>
        <dbReference type="SAM" id="Phobius"/>
    </source>
</evidence>
<keyword evidence="2" id="KW-1133">Transmembrane helix</keyword>
<evidence type="ECO:0000313" key="3">
    <source>
        <dbReference type="EMBL" id="CAD7246804.1"/>
    </source>
</evidence>
<keyword evidence="4" id="KW-1185">Reference proteome</keyword>
<feature type="transmembrane region" description="Helical" evidence="2">
    <location>
        <begin position="130"/>
        <end position="150"/>
    </location>
</feature>
<proteinExistence type="predicted"/>
<evidence type="ECO:0000313" key="4">
    <source>
        <dbReference type="Proteomes" id="UP000677054"/>
    </source>
</evidence>
<gene>
    <name evidence="3" type="ORF">DSTB1V02_LOCUS6647</name>
</gene>
<keyword evidence="2" id="KW-0812">Transmembrane</keyword>
<name>A0A7R9A3G5_9CRUS</name>
<organism evidence="3">
    <name type="scientific">Darwinula stevensoni</name>
    <dbReference type="NCBI Taxonomy" id="69355"/>
    <lineage>
        <taxon>Eukaryota</taxon>
        <taxon>Metazoa</taxon>
        <taxon>Ecdysozoa</taxon>
        <taxon>Arthropoda</taxon>
        <taxon>Crustacea</taxon>
        <taxon>Oligostraca</taxon>
        <taxon>Ostracoda</taxon>
        <taxon>Podocopa</taxon>
        <taxon>Podocopida</taxon>
        <taxon>Darwinulocopina</taxon>
        <taxon>Darwinuloidea</taxon>
        <taxon>Darwinulidae</taxon>
        <taxon>Darwinula</taxon>
    </lineage>
</organism>